<proteinExistence type="predicted"/>
<evidence type="ECO:0008006" key="3">
    <source>
        <dbReference type="Google" id="ProtNLM"/>
    </source>
</evidence>
<evidence type="ECO:0000313" key="2">
    <source>
        <dbReference type="Proteomes" id="UP001183176"/>
    </source>
</evidence>
<sequence>MGKKSDEHIKSVSMRAPRVHAIERRLEASVVEKLVQDYEAGVPTTQLTKKYDIGKGTVLKLLRDHDVRVRRQGLSPAEIAEAIDLYTAGWSFAKIEAKFGHAHTLIREALLVAGVTMRPRRGWQY</sequence>
<reference evidence="2" key="1">
    <citation type="submission" date="2023-07" db="EMBL/GenBank/DDBJ databases">
        <title>30 novel species of actinomycetes from the DSMZ collection.</title>
        <authorList>
            <person name="Nouioui I."/>
        </authorList>
    </citation>
    <scope>NUCLEOTIDE SEQUENCE [LARGE SCALE GENOMIC DNA]</scope>
    <source>
        <strain evidence="2">DSM 44399</strain>
    </source>
</reference>
<dbReference type="EMBL" id="JAVREH010000047">
    <property type="protein sequence ID" value="MDT0263679.1"/>
    <property type="molecule type" value="Genomic_DNA"/>
</dbReference>
<dbReference type="Proteomes" id="UP001183176">
    <property type="component" value="Unassembled WGS sequence"/>
</dbReference>
<comment type="caution">
    <text evidence="1">The sequence shown here is derived from an EMBL/GenBank/DDBJ whole genome shotgun (WGS) entry which is preliminary data.</text>
</comment>
<accession>A0ABU2JG55</accession>
<organism evidence="1 2">
    <name type="scientific">Jatrophihabitans lederbergiae</name>
    <dbReference type="NCBI Taxonomy" id="3075547"/>
    <lineage>
        <taxon>Bacteria</taxon>
        <taxon>Bacillati</taxon>
        <taxon>Actinomycetota</taxon>
        <taxon>Actinomycetes</taxon>
        <taxon>Jatrophihabitantales</taxon>
        <taxon>Jatrophihabitantaceae</taxon>
        <taxon>Jatrophihabitans</taxon>
    </lineage>
</organism>
<keyword evidence="2" id="KW-1185">Reference proteome</keyword>
<evidence type="ECO:0000313" key="1">
    <source>
        <dbReference type="EMBL" id="MDT0263679.1"/>
    </source>
</evidence>
<gene>
    <name evidence="1" type="ORF">RM423_20095</name>
</gene>
<dbReference type="Gene3D" id="1.10.10.60">
    <property type="entry name" value="Homeodomain-like"/>
    <property type="match status" value="1"/>
</dbReference>
<dbReference type="RefSeq" id="WP_311424825.1">
    <property type="nucleotide sequence ID" value="NZ_JAVREH010000047.1"/>
</dbReference>
<protein>
    <recommendedName>
        <fullName evidence="3">Helix-turn-helix domain-containing protein</fullName>
    </recommendedName>
</protein>
<name>A0ABU2JG55_9ACTN</name>